<evidence type="ECO:0000313" key="2">
    <source>
        <dbReference type="EMBL" id="KAG5596037.1"/>
    </source>
</evidence>
<organism evidence="2 3">
    <name type="scientific">Solanum commersonii</name>
    <name type="common">Commerson's wild potato</name>
    <name type="synonym">Commerson's nightshade</name>
    <dbReference type="NCBI Taxonomy" id="4109"/>
    <lineage>
        <taxon>Eukaryota</taxon>
        <taxon>Viridiplantae</taxon>
        <taxon>Streptophyta</taxon>
        <taxon>Embryophyta</taxon>
        <taxon>Tracheophyta</taxon>
        <taxon>Spermatophyta</taxon>
        <taxon>Magnoliopsida</taxon>
        <taxon>eudicotyledons</taxon>
        <taxon>Gunneridae</taxon>
        <taxon>Pentapetalae</taxon>
        <taxon>asterids</taxon>
        <taxon>lamiids</taxon>
        <taxon>Solanales</taxon>
        <taxon>Solanaceae</taxon>
        <taxon>Solanoideae</taxon>
        <taxon>Solaneae</taxon>
        <taxon>Solanum</taxon>
    </lineage>
</organism>
<feature type="non-terminal residue" evidence="2">
    <location>
        <position position="1"/>
    </location>
</feature>
<comment type="caution">
    <text evidence="2">The sequence shown here is derived from an EMBL/GenBank/DDBJ whole genome shotgun (WGS) entry which is preliminary data.</text>
</comment>
<dbReference type="Proteomes" id="UP000824120">
    <property type="component" value="Chromosome 7"/>
</dbReference>
<dbReference type="EMBL" id="JACXVP010000007">
    <property type="protein sequence ID" value="KAG5596037.1"/>
    <property type="molecule type" value="Genomic_DNA"/>
</dbReference>
<evidence type="ECO:0000256" key="1">
    <source>
        <dbReference type="SAM" id="SignalP"/>
    </source>
</evidence>
<feature type="signal peptide" evidence="1">
    <location>
        <begin position="1"/>
        <end position="32"/>
    </location>
</feature>
<accession>A0A9J5Y7B0</accession>
<protein>
    <recommendedName>
        <fullName evidence="4">Secreted protein</fullName>
    </recommendedName>
</protein>
<evidence type="ECO:0008006" key="4">
    <source>
        <dbReference type="Google" id="ProtNLM"/>
    </source>
</evidence>
<dbReference type="AlphaFoldDB" id="A0A9J5Y7B0"/>
<keyword evidence="3" id="KW-1185">Reference proteome</keyword>
<proteinExistence type="predicted"/>
<keyword evidence="1" id="KW-0732">Signal</keyword>
<name>A0A9J5Y7B0_SOLCO</name>
<reference evidence="2 3" key="1">
    <citation type="submission" date="2020-09" db="EMBL/GenBank/DDBJ databases">
        <title>De no assembly of potato wild relative species, Solanum commersonii.</title>
        <authorList>
            <person name="Cho K."/>
        </authorList>
    </citation>
    <scope>NUCLEOTIDE SEQUENCE [LARGE SCALE GENOMIC DNA]</scope>
    <source>
        <strain evidence="2">LZ3.2</strain>
        <tissue evidence="2">Leaf</tissue>
    </source>
</reference>
<sequence length="118" mass="12549">TGASGPSSPPSGAPFWPWTWLLTFASTAGCDAAGWPSELLTSILWPMGPQSHASCLRGGAQGSVGVIENAEVIALCLPHCVCKIGTQRRYLNLRLSARCCYICLILNKADVQCPCRVD</sequence>
<gene>
    <name evidence="2" type="ORF">H5410_037269</name>
</gene>
<feature type="chain" id="PRO_5039942650" description="Secreted protein" evidence="1">
    <location>
        <begin position="33"/>
        <end position="118"/>
    </location>
</feature>
<evidence type="ECO:0000313" key="3">
    <source>
        <dbReference type="Proteomes" id="UP000824120"/>
    </source>
</evidence>